<evidence type="ECO:0000259" key="5">
    <source>
        <dbReference type="Pfam" id="PF00700"/>
    </source>
</evidence>
<accession>A0A4Q9DLP2</accession>
<dbReference type="GO" id="GO:0005198">
    <property type="term" value="F:structural molecule activity"/>
    <property type="evidence" value="ECO:0007669"/>
    <property type="project" value="InterPro"/>
</dbReference>
<organism evidence="6 7">
    <name type="scientific">Paenibacillus thalictri</name>
    <dbReference type="NCBI Taxonomy" id="2527873"/>
    <lineage>
        <taxon>Bacteria</taxon>
        <taxon>Bacillati</taxon>
        <taxon>Bacillota</taxon>
        <taxon>Bacilli</taxon>
        <taxon>Bacillales</taxon>
        <taxon>Paenibacillaceae</taxon>
        <taxon>Paenibacillus</taxon>
    </lineage>
</organism>
<name>A0A4Q9DLP2_9BACL</name>
<dbReference type="PANTHER" id="PTHR42792">
    <property type="entry name" value="FLAGELLIN"/>
    <property type="match status" value="1"/>
</dbReference>
<feature type="domain" description="Flagellin N-terminal" evidence="4">
    <location>
        <begin position="6"/>
        <end position="142"/>
    </location>
</feature>
<proteinExistence type="inferred from homology"/>
<dbReference type="RefSeq" id="WP_131016712.1">
    <property type="nucleotide sequence ID" value="NZ_SIRE01000022.1"/>
</dbReference>
<evidence type="ECO:0000256" key="1">
    <source>
        <dbReference type="ARBA" id="ARBA00004365"/>
    </source>
</evidence>
<evidence type="ECO:0000313" key="7">
    <source>
        <dbReference type="Proteomes" id="UP000293142"/>
    </source>
</evidence>
<dbReference type="GO" id="GO:0009424">
    <property type="term" value="C:bacterial-type flagellum hook"/>
    <property type="evidence" value="ECO:0007669"/>
    <property type="project" value="InterPro"/>
</dbReference>
<evidence type="ECO:0000259" key="4">
    <source>
        <dbReference type="Pfam" id="PF00669"/>
    </source>
</evidence>
<keyword evidence="6" id="KW-0969">Cilium</keyword>
<dbReference type="AlphaFoldDB" id="A0A4Q9DLP2"/>
<sequence length="430" mass="46533">MMGRITQSMMTSQMLQNLNRNLNQMNTYQDQMSTGRKINKPSDDPVGLSYSMRYRSDITANEQYQENVDSAISWIDFSDTLMDQANAALQRIRELTVQAANGSNPQTALDAVKSEVLQLTNQLITIGNSQFNGKYVFNGQKTNLQPFSTNISEVPLSISVHGNVDVSQANVTDTSNQLTIVVDQGKEVTVTLPSKDYSTLGSGVFAKDLESAINTALLGNSAVTVSIGNTGELAIASDNTGPSGSVEITGGSLAVNWLSAARNLSDLVKTPNPVSNVKIYQVDAQQSQSDDREIKFEIATGVYMPVNILGDSAFGKPGDPDNMFKVLNQIVNALGQGDTSKVSDLLGGLDSRMNKFLEVRADLGAKMNRVELSSDRLKDTVLNLTNLQSKTEDADMAETITLLKTYENVYQASLSVGAKVITPSLVDFLK</sequence>
<dbReference type="GO" id="GO:0071973">
    <property type="term" value="P:bacterial-type flagellum-dependent cell motility"/>
    <property type="evidence" value="ECO:0007669"/>
    <property type="project" value="InterPro"/>
</dbReference>
<keyword evidence="6" id="KW-0966">Cell projection</keyword>
<keyword evidence="7" id="KW-1185">Reference proteome</keyword>
<evidence type="ECO:0000313" key="6">
    <source>
        <dbReference type="EMBL" id="TBL72993.1"/>
    </source>
</evidence>
<dbReference type="PANTHER" id="PTHR42792:SF1">
    <property type="entry name" value="FLAGELLAR HOOK-ASSOCIATED PROTEIN 3"/>
    <property type="match status" value="1"/>
</dbReference>
<dbReference type="PRINTS" id="PR00207">
    <property type="entry name" value="FLAGELLIN"/>
</dbReference>
<protein>
    <submittedName>
        <fullName evidence="6">Flagellar hook-associated protein 3</fullName>
    </submittedName>
</protein>
<dbReference type="Proteomes" id="UP000293142">
    <property type="component" value="Unassembled WGS sequence"/>
</dbReference>
<evidence type="ECO:0000256" key="2">
    <source>
        <dbReference type="ARBA" id="ARBA00005709"/>
    </source>
</evidence>
<comment type="caution">
    <text evidence="6">The sequence shown here is derived from an EMBL/GenBank/DDBJ whole genome shotgun (WGS) entry which is preliminary data.</text>
</comment>
<dbReference type="Gene3D" id="1.20.1330.10">
    <property type="entry name" value="f41 fragment of flagellin, N-terminal domain"/>
    <property type="match status" value="2"/>
</dbReference>
<reference evidence="6 7" key="1">
    <citation type="submission" date="2019-02" db="EMBL/GenBank/DDBJ databases">
        <title>Paenibacillus sp. nov., isolated from surface-sterilized tissue of Thalictrum simplex L.</title>
        <authorList>
            <person name="Tuo L."/>
        </authorList>
    </citation>
    <scope>NUCLEOTIDE SEQUENCE [LARGE SCALE GENOMIC DNA]</scope>
    <source>
        <strain evidence="6 7">N2SHLJ1</strain>
    </source>
</reference>
<evidence type="ECO:0000256" key="3">
    <source>
        <dbReference type="ARBA" id="ARBA00023143"/>
    </source>
</evidence>
<dbReference type="Pfam" id="PF00700">
    <property type="entry name" value="Flagellin_C"/>
    <property type="match status" value="1"/>
</dbReference>
<comment type="similarity">
    <text evidence="2">Belongs to the bacterial flagellin family.</text>
</comment>
<keyword evidence="3" id="KW-0975">Bacterial flagellum</keyword>
<dbReference type="OrthoDB" id="9758307at2"/>
<dbReference type="SUPFAM" id="SSF64518">
    <property type="entry name" value="Phase 1 flagellin"/>
    <property type="match status" value="1"/>
</dbReference>
<dbReference type="EMBL" id="SIRE01000022">
    <property type="protein sequence ID" value="TBL72993.1"/>
    <property type="molecule type" value="Genomic_DNA"/>
</dbReference>
<dbReference type="Pfam" id="PF00669">
    <property type="entry name" value="Flagellin_N"/>
    <property type="match status" value="1"/>
</dbReference>
<dbReference type="NCBIfam" id="TIGR02550">
    <property type="entry name" value="flagell_flgL"/>
    <property type="match status" value="1"/>
</dbReference>
<dbReference type="InterPro" id="IPR001492">
    <property type="entry name" value="Flagellin"/>
</dbReference>
<feature type="domain" description="Flagellin C-terminal" evidence="5">
    <location>
        <begin position="348"/>
        <end position="428"/>
    </location>
</feature>
<gene>
    <name evidence="6" type="primary">flgL</name>
    <name evidence="6" type="ORF">EYB31_27590</name>
</gene>
<comment type="subcellular location">
    <subcellularLocation>
        <location evidence="1">Bacterial flagellum</location>
    </subcellularLocation>
</comment>
<keyword evidence="6" id="KW-0282">Flagellum</keyword>
<dbReference type="InterPro" id="IPR013384">
    <property type="entry name" value="Flagell_FlgL"/>
</dbReference>
<dbReference type="InterPro" id="IPR001029">
    <property type="entry name" value="Flagellin_N"/>
</dbReference>
<dbReference type="InterPro" id="IPR046358">
    <property type="entry name" value="Flagellin_C"/>
</dbReference>